<dbReference type="CDD" id="cd22231">
    <property type="entry name" value="RHH_NikR_HicB-like"/>
    <property type="match status" value="1"/>
</dbReference>
<feature type="domain" description="Ribbon-helix-helix protein CopG" evidence="1">
    <location>
        <begin position="22"/>
        <end position="55"/>
    </location>
</feature>
<gene>
    <name evidence="2" type="ORF">ENU21_02830</name>
</gene>
<organism evidence="2">
    <name type="scientific">Thermofilum pendens</name>
    <dbReference type="NCBI Taxonomy" id="2269"/>
    <lineage>
        <taxon>Archaea</taxon>
        <taxon>Thermoproteota</taxon>
        <taxon>Thermoprotei</taxon>
        <taxon>Thermofilales</taxon>
        <taxon>Thermofilaceae</taxon>
        <taxon>Thermofilum</taxon>
    </lineage>
</organism>
<name>A0A7C4D5H1_THEPE</name>
<reference evidence="2" key="1">
    <citation type="journal article" date="2020" name="mSystems">
        <title>Genome- and Community-Level Interaction Insights into Carbon Utilization and Element Cycling Functions of Hydrothermarchaeota in Hydrothermal Sediment.</title>
        <authorList>
            <person name="Zhou Z."/>
            <person name="Liu Y."/>
            <person name="Xu W."/>
            <person name="Pan J."/>
            <person name="Luo Z.H."/>
            <person name="Li M."/>
        </authorList>
    </citation>
    <scope>NUCLEOTIDE SEQUENCE</scope>
    <source>
        <strain evidence="2">SpSt-649</strain>
    </source>
</reference>
<evidence type="ECO:0000259" key="1">
    <source>
        <dbReference type="Pfam" id="PF01402"/>
    </source>
</evidence>
<proteinExistence type="predicted"/>
<dbReference type="EMBL" id="DTBQ01000080">
    <property type="protein sequence ID" value="HGM46677.1"/>
    <property type="molecule type" value="Genomic_DNA"/>
</dbReference>
<accession>A0A7C4D5H1</accession>
<comment type="caution">
    <text evidence="2">The sequence shown here is derived from an EMBL/GenBank/DDBJ whole genome shotgun (WGS) entry which is preliminary data.</text>
</comment>
<evidence type="ECO:0000313" key="2">
    <source>
        <dbReference type="EMBL" id="HGM46677.1"/>
    </source>
</evidence>
<dbReference type="InterPro" id="IPR002145">
    <property type="entry name" value="CopG"/>
</dbReference>
<dbReference type="Gene3D" id="1.10.1220.10">
    <property type="entry name" value="Met repressor-like"/>
    <property type="match status" value="1"/>
</dbReference>
<dbReference type="GO" id="GO:0006355">
    <property type="term" value="P:regulation of DNA-templated transcription"/>
    <property type="evidence" value="ECO:0007669"/>
    <property type="project" value="InterPro"/>
</dbReference>
<dbReference type="InterPro" id="IPR013321">
    <property type="entry name" value="Arc_rbn_hlx_hlx"/>
</dbReference>
<dbReference type="Pfam" id="PF01402">
    <property type="entry name" value="RHH_1"/>
    <property type="match status" value="1"/>
</dbReference>
<dbReference type="AlphaFoldDB" id="A0A7C4D5H1"/>
<sequence length="89" mass="9827">MYSCSITYSEGCIYLGKRGLYVRVDEELLSEFTRKAKALGLTRSEALRRAVEAFIASTGGPTATSKMRGLVKSKLTLRELEEAYAVLNS</sequence>
<protein>
    <submittedName>
        <fullName evidence="2">CopG family transcriptional regulator</fullName>
    </submittedName>
</protein>